<gene>
    <name evidence="1" type="ORF">TVY486_1009310</name>
</gene>
<evidence type="ECO:0008006" key="2">
    <source>
        <dbReference type="Google" id="ProtNLM"/>
    </source>
</evidence>
<dbReference type="InterPro" id="IPR008884">
    <property type="entry name" value="TylF_MeTrfase"/>
</dbReference>
<dbReference type="InterPro" id="IPR029063">
    <property type="entry name" value="SAM-dependent_MTases_sf"/>
</dbReference>
<dbReference type="AlphaFoldDB" id="G0U7M8"/>
<dbReference type="SUPFAM" id="SSF53335">
    <property type="entry name" value="S-adenosyl-L-methionine-dependent methyltransferases"/>
    <property type="match status" value="1"/>
</dbReference>
<evidence type="ECO:0000313" key="1">
    <source>
        <dbReference type="EMBL" id="CCC51886.1"/>
    </source>
</evidence>
<name>G0U7M8_TRYVY</name>
<organism evidence="1">
    <name type="scientific">Trypanosoma vivax (strain Y486)</name>
    <dbReference type="NCBI Taxonomy" id="1055687"/>
    <lineage>
        <taxon>Eukaryota</taxon>
        <taxon>Discoba</taxon>
        <taxon>Euglenozoa</taxon>
        <taxon>Kinetoplastea</taxon>
        <taxon>Metakinetoplastina</taxon>
        <taxon>Trypanosomatida</taxon>
        <taxon>Trypanosomatidae</taxon>
        <taxon>Trypanosoma</taxon>
        <taxon>Duttonella</taxon>
    </lineage>
</organism>
<dbReference type="PANTHER" id="PTHR40036">
    <property type="entry name" value="MACROCIN O-METHYLTRANSFERASE"/>
    <property type="match status" value="1"/>
</dbReference>
<protein>
    <recommendedName>
        <fullName evidence="2">Macrocin-O-methyltransferase domain-containing protein</fullName>
    </recommendedName>
</protein>
<dbReference type="PANTHER" id="PTHR40036:SF1">
    <property type="entry name" value="MACROCIN O-METHYLTRANSFERASE"/>
    <property type="match status" value="1"/>
</dbReference>
<dbReference type="Gene3D" id="3.40.50.150">
    <property type="entry name" value="Vaccinia Virus protein VP39"/>
    <property type="match status" value="1"/>
</dbReference>
<dbReference type="OMA" id="QVDDYHY"/>
<accession>G0U7M8</accession>
<dbReference type="VEuPathDB" id="TriTrypDB:TvY486_1009310"/>
<sequence>MFVRTLRRCCVSDVLAIIKSGGHMKTLLQLNEKKRLRQREENVDYLRALCFLVGMKDALHARQALLEELRHFPGNRAAQNLLYEINGSVRPLLLPPPELSEEEPLFGLLCDALLDHTMLTWARLYGLYLSAKDLCLQNEQTGAVVECGVSAGGSAVLLAVVAAHYAKRPIKVYALDSFDGMPEPSPHDVLTGDGDNSMPAEGGTLWGSGTCSALQENVQRLARNFDVEKQLVVVPGLFHETLPGVLEEIGAGGISLLHLDADWYESTRCVLNLVWPAMRPGGLAQVDDYYYWAGCRKAVDEFIGTHSVQLESVDSNAVRLVKK</sequence>
<proteinExistence type="predicted"/>
<dbReference type="Pfam" id="PF05711">
    <property type="entry name" value="TylF"/>
    <property type="match status" value="1"/>
</dbReference>
<reference evidence="1" key="1">
    <citation type="journal article" date="2012" name="Proc. Natl. Acad. Sci. U.S.A.">
        <title>Antigenic diversity is generated by distinct evolutionary mechanisms in African trypanosome species.</title>
        <authorList>
            <person name="Jackson A.P."/>
            <person name="Berry A."/>
            <person name="Aslett M."/>
            <person name="Allison H.C."/>
            <person name="Burton P."/>
            <person name="Vavrova-Anderson J."/>
            <person name="Brown R."/>
            <person name="Browne H."/>
            <person name="Corton N."/>
            <person name="Hauser H."/>
            <person name="Gamble J."/>
            <person name="Gilderthorp R."/>
            <person name="Marcello L."/>
            <person name="McQuillan J."/>
            <person name="Otto T.D."/>
            <person name="Quail M.A."/>
            <person name="Sanders M.J."/>
            <person name="van Tonder A."/>
            <person name="Ginger M.L."/>
            <person name="Field M.C."/>
            <person name="Barry J.D."/>
            <person name="Hertz-Fowler C."/>
            <person name="Berriman M."/>
        </authorList>
    </citation>
    <scope>NUCLEOTIDE SEQUENCE</scope>
    <source>
        <strain evidence="1">Y486</strain>
    </source>
</reference>
<dbReference type="EMBL" id="HE573026">
    <property type="protein sequence ID" value="CCC51886.1"/>
    <property type="molecule type" value="Genomic_DNA"/>
</dbReference>